<evidence type="ECO:0000313" key="1">
    <source>
        <dbReference type="EMBL" id="KGR86398.1"/>
    </source>
</evidence>
<reference evidence="1 2" key="1">
    <citation type="submission" date="2014-02" db="EMBL/GenBank/DDBJ databases">
        <title>Draft genome sequence of Lysinibacillus odysseyi NBRC 100172.</title>
        <authorList>
            <person name="Zhang F."/>
            <person name="Wang G."/>
            <person name="Zhang L."/>
        </authorList>
    </citation>
    <scope>NUCLEOTIDE SEQUENCE [LARGE SCALE GENOMIC DNA]</scope>
    <source>
        <strain evidence="1 2">NBRC 100172</strain>
    </source>
</reference>
<dbReference type="Proteomes" id="UP000030437">
    <property type="component" value="Unassembled WGS sequence"/>
</dbReference>
<dbReference type="OrthoDB" id="2452987at2"/>
<dbReference type="InterPro" id="IPR058600">
    <property type="entry name" value="YhjD-like"/>
</dbReference>
<sequence length="122" mass="14405">MRHIFELKSIVHNLIILELTLKTLEYDKARLTGLKMAPVMEEWYEVKSKEVFSDIVKVKKDLSKDGCKIASSSNDGMFTEYAILVRGETHHYRYSNIALRNWCMEEMKRLLGMPYRTPEDMR</sequence>
<gene>
    <name evidence="1" type="ORF">CD32_05775</name>
</gene>
<evidence type="ECO:0000313" key="2">
    <source>
        <dbReference type="Proteomes" id="UP000030437"/>
    </source>
</evidence>
<dbReference type="eggNOG" id="ENOG50348YJ">
    <property type="taxonomic scope" value="Bacteria"/>
</dbReference>
<accession>A0A0A3IU36</accession>
<comment type="caution">
    <text evidence="1">The sequence shown here is derived from an EMBL/GenBank/DDBJ whole genome shotgun (WGS) entry which is preliminary data.</text>
</comment>
<dbReference type="EMBL" id="JPVP01000051">
    <property type="protein sequence ID" value="KGR86398.1"/>
    <property type="molecule type" value="Genomic_DNA"/>
</dbReference>
<name>A0A0A3IU36_9BACI</name>
<proteinExistence type="predicted"/>
<dbReference type="Pfam" id="PF26325">
    <property type="entry name" value="YhjD"/>
    <property type="match status" value="1"/>
</dbReference>
<organism evidence="1 2">
    <name type="scientific">Lysinibacillus odysseyi 34hs-1 = NBRC 100172</name>
    <dbReference type="NCBI Taxonomy" id="1220589"/>
    <lineage>
        <taxon>Bacteria</taxon>
        <taxon>Bacillati</taxon>
        <taxon>Bacillota</taxon>
        <taxon>Bacilli</taxon>
        <taxon>Bacillales</taxon>
        <taxon>Bacillaceae</taxon>
        <taxon>Lysinibacillus</taxon>
    </lineage>
</organism>
<dbReference type="RefSeq" id="WP_036152221.1">
    <property type="nucleotide sequence ID" value="NZ_AVCX01000014.1"/>
</dbReference>
<keyword evidence="2" id="KW-1185">Reference proteome</keyword>
<dbReference type="AlphaFoldDB" id="A0A0A3IU36"/>
<protein>
    <submittedName>
        <fullName evidence="1">Uncharacterized protein</fullName>
    </submittedName>
</protein>